<dbReference type="Pfam" id="PF00249">
    <property type="entry name" value="Myb_DNA-binding"/>
    <property type="match status" value="1"/>
</dbReference>
<feature type="compositionally biased region" description="Low complexity" evidence="1">
    <location>
        <begin position="209"/>
        <end position="225"/>
    </location>
</feature>
<proteinExistence type="predicted"/>
<dbReference type="SUPFAM" id="SSF46689">
    <property type="entry name" value="Homeodomain-like"/>
    <property type="match status" value="2"/>
</dbReference>
<dbReference type="OrthoDB" id="2143914at2759"/>
<feature type="domain" description="Myb-like" evidence="2">
    <location>
        <begin position="113"/>
        <end position="164"/>
    </location>
</feature>
<dbReference type="AlphaFoldDB" id="A0A6A6WYD2"/>
<accession>A0A6A6WYD2</accession>
<dbReference type="GO" id="GO:0000981">
    <property type="term" value="F:DNA-binding transcription factor activity, RNA polymerase II-specific"/>
    <property type="evidence" value="ECO:0007669"/>
    <property type="project" value="TreeGrafter"/>
</dbReference>
<dbReference type="InterPro" id="IPR009057">
    <property type="entry name" value="Homeodomain-like_sf"/>
</dbReference>
<dbReference type="Pfam" id="PF13921">
    <property type="entry name" value="Myb_DNA-bind_6"/>
    <property type="match status" value="1"/>
</dbReference>
<organism evidence="4 5">
    <name type="scientific">Melanomma pulvis-pyrius CBS 109.77</name>
    <dbReference type="NCBI Taxonomy" id="1314802"/>
    <lineage>
        <taxon>Eukaryota</taxon>
        <taxon>Fungi</taxon>
        <taxon>Dikarya</taxon>
        <taxon>Ascomycota</taxon>
        <taxon>Pezizomycotina</taxon>
        <taxon>Dothideomycetes</taxon>
        <taxon>Pleosporomycetidae</taxon>
        <taxon>Pleosporales</taxon>
        <taxon>Melanommataceae</taxon>
        <taxon>Melanomma</taxon>
    </lineage>
</organism>
<dbReference type="PANTHER" id="PTHR45614:SF265">
    <property type="entry name" value="MYB-LIKE DOMAIN-CONTAINING PROTEIN-RELATED"/>
    <property type="match status" value="1"/>
</dbReference>
<feature type="domain" description="HTH myb-type" evidence="3">
    <location>
        <begin position="65"/>
        <end position="116"/>
    </location>
</feature>
<dbReference type="InterPro" id="IPR017930">
    <property type="entry name" value="Myb_dom"/>
</dbReference>
<dbReference type="Proteomes" id="UP000799757">
    <property type="component" value="Unassembled WGS sequence"/>
</dbReference>
<dbReference type="PROSITE" id="PS51294">
    <property type="entry name" value="HTH_MYB"/>
    <property type="match status" value="3"/>
</dbReference>
<dbReference type="GO" id="GO:0000978">
    <property type="term" value="F:RNA polymerase II cis-regulatory region sequence-specific DNA binding"/>
    <property type="evidence" value="ECO:0007669"/>
    <property type="project" value="TreeGrafter"/>
</dbReference>
<dbReference type="EMBL" id="MU002152">
    <property type="protein sequence ID" value="KAF2789240.1"/>
    <property type="molecule type" value="Genomic_DNA"/>
</dbReference>
<name>A0A6A6WYD2_9PLEO</name>
<dbReference type="PANTHER" id="PTHR45614">
    <property type="entry name" value="MYB PROTEIN-RELATED"/>
    <property type="match status" value="1"/>
</dbReference>
<feature type="domain" description="Myb-like" evidence="2">
    <location>
        <begin position="13"/>
        <end position="61"/>
    </location>
</feature>
<evidence type="ECO:0000256" key="1">
    <source>
        <dbReference type="SAM" id="MobiDB-lite"/>
    </source>
</evidence>
<feature type="domain" description="HTH myb-type" evidence="3">
    <location>
        <begin position="118"/>
        <end position="168"/>
    </location>
</feature>
<feature type="region of interest" description="Disordered" evidence="1">
    <location>
        <begin position="194"/>
        <end position="225"/>
    </location>
</feature>
<dbReference type="Gene3D" id="1.10.10.60">
    <property type="entry name" value="Homeodomain-like"/>
    <property type="match status" value="3"/>
</dbReference>
<feature type="domain" description="Myb-like" evidence="2">
    <location>
        <begin position="62"/>
        <end position="112"/>
    </location>
</feature>
<feature type="domain" description="HTH myb-type" evidence="3">
    <location>
        <begin position="12"/>
        <end position="59"/>
    </location>
</feature>
<evidence type="ECO:0000313" key="4">
    <source>
        <dbReference type="EMBL" id="KAF2789240.1"/>
    </source>
</evidence>
<evidence type="ECO:0000259" key="2">
    <source>
        <dbReference type="PROSITE" id="PS50090"/>
    </source>
</evidence>
<dbReference type="PROSITE" id="PS50090">
    <property type="entry name" value="MYB_LIKE"/>
    <property type="match status" value="3"/>
</dbReference>
<dbReference type="GO" id="GO:0005634">
    <property type="term" value="C:nucleus"/>
    <property type="evidence" value="ECO:0007669"/>
    <property type="project" value="TreeGrafter"/>
</dbReference>
<evidence type="ECO:0000313" key="5">
    <source>
        <dbReference type="Proteomes" id="UP000799757"/>
    </source>
</evidence>
<gene>
    <name evidence="4" type="ORF">K505DRAFT_328375</name>
</gene>
<dbReference type="SMART" id="SM00717">
    <property type="entry name" value="SANT"/>
    <property type="match status" value="3"/>
</dbReference>
<dbReference type="InterPro" id="IPR001005">
    <property type="entry name" value="SANT/Myb"/>
</dbReference>
<feature type="region of interest" description="Disordered" evidence="1">
    <location>
        <begin position="338"/>
        <end position="373"/>
    </location>
</feature>
<keyword evidence="5" id="KW-1185">Reference proteome</keyword>
<sequence>MLTTQPTSRLPRKWTVAEDQKLREEVDAQMSEGEVKDWCRIASALPGRTNKDCRKRWHNSVAGGLKKGQWSKSEDLQLARGVQRFGQRWTLVSNTVQSRSADQCAKRWQQSLDPELDRSEWRDPEDKVLIEAVQKLGRHWKDIQRQHFPGRSKNSIKNRYTVLLRRYQNQGIALPFSAVTPEPTTPDIRQSVYSATDDDDNFDESFLPSQTQTQTQVSTPETQQSWPFEDEQFATWPSGDPFNITTEPSSFPPVPQQQHSLTHINTNHTTNTNMTVSNAPQWNWTTTATGPGTSYPQMTYQEPPANPNNYQNSLSPFTHIPHSHGSYSPVQTILGPTTSTLMGTGGRRSFPGSPAELPRSSPRPSSMVGGGLYDDPEVMAQMVWDSRFSMQGGPPYGAG</sequence>
<dbReference type="CDD" id="cd00167">
    <property type="entry name" value="SANT"/>
    <property type="match status" value="3"/>
</dbReference>
<protein>
    <submittedName>
        <fullName evidence="4">Uncharacterized protein</fullName>
    </submittedName>
</protein>
<dbReference type="InterPro" id="IPR050560">
    <property type="entry name" value="MYB_TF"/>
</dbReference>
<reference evidence="4" key="1">
    <citation type="journal article" date="2020" name="Stud. Mycol.">
        <title>101 Dothideomycetes genomes: a test case for predicting lifestyles and emergence of pathogens.</title>
        <authorList>
            <person name="Haridas S."/>
            <person name="Albert R."/>
            <person name="Binder M."/>
            <person name="Bloem J."/>
            <person name="Labutti K."/>
            <person name="Salamov A."/>
            <person name="Andreopoulos B."/>
            <person name="Baker S."/>
            <person name="Barry K."/>
            <person name="Bills G."/>
            <person name="Bluhm B."/>
            <person name="Cannon C."/>
            <person name="Castanera R."/>
            <person name="Culley D."/>
            <person name="Daum C."/>
            <person name="Ezra D."/>
            <person name="Gonzalez J."/>
            <person name="Henrissat B."/>
            <person name="Kuo A."/>
            <person name="Liang C."/>
            <person name="Lipzen A."/>
            <person name="Lutzoni F."/>
            <person name="Magnuson J."/>
            <person name="Mondo S."/>
            <person name="Nolan M."/>
            <person name="Ohm R."/>
            <person name="Pangilinan J."/>
            <person name="Park H.-J."/>
            <person name="Ramirez L."/>
            <person name="Alfaro M."/>
            <person name="Sun H."/>
            <person name="Tritt A."/>
            <person name="Yoshinaga Y."/>
            <person name="Zwiers L.-H."/>
            <person name="Turgeon B."/>
            <person name="Goodwin S."/>
            <person name="Spatafora J."/>
            <person name="Crous P."/>
            <person name="Grigoriev I."/>
        </authorList>
    </citation>
    <scope>NUCLEOTIDE SEQUENCE</scope>
    <source>
        <strain evidence="4">CBS 109.77</strain>
    </source>
</reference>
<evidence type="ECO:0000259" key="3">
    <source>
        <dbReference type="PROSITE" id="PS51294"/>
    </source>
</evidence>